<reference evidence="1 2" key="2">
    <citation type="journal article" date="2022" name="Mol. Ecol. Resour.">
        <title>The genomes of chicory, endive, great burdock and yacon provide insights into Asteraceae paleo-polyploidization history and plant inulin production.</title>
        <authorList>
            <person name="Fan W."/>
            <person name="Wang S."/>
            <person name="Wang H."/>
            <person name="Wang A."/>
            <person name="Jiang F."/>
            <person name="Liu H."/>
            <person name="Zhao H."/>
            <person name="Xu D."/>
            <person name="Zhang Y."/>
        </authorList>
    </citation>
    <scope>NUCLEOTIDE SEQUENCE [LARGE SCALE GENOMIC DNA]</scope>
    <source>
        <strain evidence="2">cv. Punajuju</strain>
        <tissue evidence="1">Leaves</tissue>
    </source>
</reference>
<organism evidence="1 2">
    <name type="scientific">Cichorium intybus</name>
    <name type="common">Chicory</name>
    <dbReference type="NCBI Taxonomy" id="13427"/>
    <lineage>
        <taxon>Eukaryota</taxon>
        <taxon>Viridiplantae</taxon>
        <taxon>Streptophyta</taxon>
        <taxon>Embryophyta</taxon>
        <taxon>Tracheophyta</taxon>
        <taxon>Spermatophyta</taxon>
        <taxon>Magnoliopsida</taxon>
        <taxon>eudicotyledons</taxon>
        <taxon>Gunneridae</taxon>
        <taxon>Pentapetalae</taxon>
        <taxon>asterids</taxon>
        <taxon>campanulids</taxon>
        <taxon>Asterales</taxon>
        <taxon>Asteraceae</taxon>
        <taxon>Cichorioideae</taxon>
        <taxon>Cichorieae</taxon>
        <taxon>Cichoriinae</taxon>
        <taxon>Cichorium</taxon>
    </lineage>
</organism>
<name>A0ACB9F4M3_CICIN</name>
<evidence type="ECO:0000313" key="2">
    <source>
        <dbReference type="Proteomes" id="UP001055811"/>
    </source>
</evidence>
<evidence type="ECO:0000313" key="1">
    <source>
        <dbReference type="EMBL" id="KAI3766224.1"/>
    </source>
</evidence>
<keyword evidence="2" id="KW-1185">Reference proteome</keyword>
<gene>
    <name evidence="1" type="ORF">L2E82_16276</name>
</gene>
<proteinExistence type="predicted"/>
<reference evidence="2" key="1">
    <citation type="journal article" date="2022" name="Mol. Ecol. Resour.">
        <title>The genomes of chicory, endive, great burdock and yacon provide insights into Asteraceae palaeo-polyploidization history and plant inulin production.</title>
        <authorList>
            <person name="Fan W."/>
            <person name="Wang S."/>
            <person name="Wang H."/>
            <person name="Wang A."/>
            <person name="Jiang F."/>
            <person name="Liu H."/>
            <person name="Zhao H."/>
            <person name="Xu D."/>
            <person name="Zhang Y."/>
        </authorList>
    </citation>
    <scope>NUCLEOTIDE SEQUENCE [LARGE SCALE GENOMIC DNA]</scope>
    <source>
        <strain evidence="2">cv. Punajuju</strain>
    </source>
</reference>
<dbReference type="Proteomes" id="UP001055811">
    <property type="component" value="Linkage Group LG03"/>
</dbReference>
<sequence length="107" mass="11552">MELEDCGDVDGVVVVKLNNAAVELKNRRGVAEVDVRREEGVAVVVEVEESERMKGVGDGDNRSRSDEGKKRKSSKPPPEPKPKSRPDPMPKMDSKDGTVPGSGHSSI</sequence>
<protein>
    <submittedName>
        <fullName evidence="1">Uncharacterized protein</fullName>
    </submittedName>
</protein>
<comment type="caution">
    <text evidence="1">The sequence shown here is derived from an EMBL/GenBank/DDBJ whole genome shotgun (WGS) entry which is preliminary data.</text>
</comment>
<accession>A0ACB9F4M3</accession>
<dbReference type="EMBL" id="CM042011">
    <property type="protein sequence ID" value="KAI3766224.1"/>
    <property type="molecule type" value="Genomic_DNA"/>
</dbReference>